<dbReference type="GO" id="GO:0005829">
    <property type="term" value="C:cytosol"/>
    <property type="evidence" value="ECO:0007669"/>
    <property type="project" value="TreeGrafter"/>
</dbReference>
<feature type="compositionally biased region" description="Basic and acidic residues" evidence="13">
    <location>
        <begin position="341"/>
        <end position="373"/>
    </location>
</feature>
<dbReference type="GO" id="GO:0009432">
    <property type="term" value="P:SOS response"/>
    <property type="evidence" value="ECO:0007669"/>
    <property type="project" value="UniProtKB-UniRule"/>
</dbReference>
<dbReference type="GO" id="GO:0003684">
    <property type="term" value="F:damaged DNA binding"/>
    <property type="evidence" value="ECO:0007669"/>
    <property type="project" value="UniProtKB-UniRule"/>
</dbReference>
<dbReference type="PROSITE" id="PS50162">
    <property type="entry name" value="RECA_2"/>
    <property type="match status" value="1"/>
</dbReference>
<dbReference type="InterPro" id="IPR049261">
    <property type="entry name" value="RecA-like_C"/>
</dbReference>
<evidence type="ECO:0000256" key="1">
    <source>
        <dbReference type="ARBA" id="ARBA00009391"/>
    </source>
</evidence>
<comment type="caution">
    <text evidence="16">The sequence shown here is derived from an EMBL/GenBank/DDBJ whole genome shotgun (WGS) entry which is preliminary data.</text>
</comment>
<dbReference type="Gene3D" id="3.40.50.300">
    <property type="entry name" value="P-loop containing nucleotide triphosphate hydrolases"/>
    <property type="match status" value="1"/>
</dbReference>
<sequence length="373" mass="40072">MASSSKKSAKEARQVELDKALKQIKKEFGTGAIMRMGESPTTNVEAISTGILSLDIALGIGGFPRGRVVEIFGAESSGKTTIALQTVAEIQKNGGTAAYIDAENAMDPEYAKELGVDIDDLLLSQPGTGEEGLQIADALIGSGAIDLIVVDSVAALVPKSEIEGDIGDSHVGLQARLMSQALRKLTSNINRTNTVVIFINQLREKVGVMFGSPETTPGGRALKFYSSVRLRVSGGKQSKEGQEVVGKETKIKVAKNKVAPPFKVVQTLMSFGHGIEPVADMVNLAVEKDIVNKSGSWYSYGEERLGQGLNKTVANLKEKPEMVEEITHKVRVAYGIETEEPEKATKDEPKKKDTKEETTPTTDDKAEDPKLDI</sequence>
<dbReference type="Pfam" id="PF00154">
    <property type="entry name" value="RecA_N"/>
    <property type="match status" value="1"/>
</dbReference>
<dbReference type="CDD" id="cd00983">
    <property type="entry name" value="RecA"/>
    <property type="match status" value="1"/>
</dbReference>
<evidence type="ECO:0000256" key="2">
    <source>
        <dbReference type="ARBA" id="ARBA00015553"/>
    </source>
</evidence>
<dbReference type="AlphaFoldDB" id="A0A0R2JR03"/>
<dbReference type="OrthoDB" id="9776733at2"/>
<evidence type="ECO:0000256" key="3">
    <source>
        <dbReference type="ARBA" id="ARBA00022741"/>
    </source>
</evidence>
<evidence type="ECO:0000256" key="5">
    <source>
        <dbReference type="ARBA" id="ARBA00022840"/>
    </source>
</evidence>
<dbReference type="SMART" id="SM00382">
    <property type="entry name" value="AAA"/>
    <property type="match status" value="1"/>
</dbReference>
<dbReference type="GO" id="GO:0006310">
    <property type="term" value="P:DNA recombination"/>
    <property type="evidence" value="ECO:0007669"/>
    <property type="project" value="UniProtKB-UniRule"/>
</dbReference>
<dbReference type="PROSITE" id="PS50163">
    <property type="entry name" value="RECA_3"/>
    <property type="match status" value="1"/>
</dbReference>
<accession>A0A0R2JR03</accession>
<dbReference type="InterPro" id="IPR049428">
    <property type="entry name" value="RecA-like_N"/>
</dbReference>
<dbReference type="HAMAP" id="MF_00268">
    <property type="entry name" value="RecA"/>
    <property type="match status" value="1"/>
</dbReference>
<dbReference type="GO" id="GO:0140664">
    <property type="term" value="F:ATP-dependent DNA damage sensor activity"/>
    <property type="evidence" value="ECO:0007669"/>
    <property type="project" value="InterPro"/>
</dbReference>
<organism evidence="16 17">
    <name type="scientific">Fructilactobacillus lindneri DSM 20690 = JCM 11027</name>
    <dbReference type="NCBI Taxonomy" id="1122148"/>
    <lineage>
        <taxon>Bacteria</taxon>
        <taxon>Bacillati</taxon>
        <taxon>Bacillota</taxon>
        <taxon>Bacilli</taxon>
        <taxon>Lactobacillales</taxon>
        <taxon>Lactobacillaceae</taxon>
        <taxon>Fructilactobacillus</taxon>
    </lineage>
</organism>
<keyword evidence="4 10" id="KW-0227">DNA damage</keyword>
<dbReference type="STRING" id="53444.AYR59_01920"/>
<keyword evidence="3 10" id="KW-0547">Nucleotide-binding</keyword>
<evidence type="ECO:0000256" key="9">
    <source>
        <dbReference type="ARBA" id="ARBA00023236"/>
    </source>
</evidence>
<dbReference type="InterPro" id="IPR003593">
    <property type="entry name" value="AAA+_ATPase"/>
</dbReference>
<dbReference type="NCBIfam" id="TIGR02012">
    <property type="entry name" value="tigrfam_recA"/>
    <property type="match status" value="1"/>
</dbReference>
<proteinExistence type="inferred from homology"/>
<feature type="region of interest" description="Disordered" evidence="13">
    <location>
        <begin position="333"/>
        <end position="373"/>
    </location>
</feature>
<keyword evidence="17" id="KW-1185">Reference proteome</keyword>
<feature type="binding site" evidence="10">
    <location>
        <begin position="73"/>
        <end position="80"/>
    </location>
    <ligand>
        <name>ATP</name>
        <dbReference type="ChEBI" id="CHEBI:30616"/>
    </ligand>
</feature>
<dbReference type="InterPro" id="IPR020587">
    <property type="entry name" value="RecA_monomer-monomer_interface"/>
</dbReference>
<evidence type="ECO:0000256" key="6">
    <source>
        <dbReference type="ARBA" id="ARBA00023125"/>
    </source>
</evidence>
<dbReference type="PANTHER" id="PTHR45900:SF1">
    <property type="entry name" value="MITOCHONDRIAL DNA REPAIR PROTEIN RECA HOMOLOG-RELATED"/>
    <property type="match status" value="1"/>
</dbReference>
<dbReference type="PATRIC" id="fig|1122148.6.peg.247"/>
<evidence type="ECO:0000256" key="8">
    <source>
        <dbReference type="ARBA" id="ARBA00023204"/>
    </source>
</evidence>
<dbReference type="InterPro" id="IPR020584">
    <property type="entry name" value="DNA_recomb/repair_RecA_CS"/>
</dbReference>
<dbReference type="GeneID" id="61249639"/>
<comment type="similarity">
    <text evidence="1 10 12">Belongs to the RecA family.</text>
</comment>
<evidence type="ECO:0000259" key="14">
    <source>
        <dbReference type="PROSITE" id="PS50162"/>
    </source>
</evidence>
<dbReference type="GO" id="GO:0003697">
    <property type="term" value="F:single-stranded DNA binding"/>
    <property type="evidence" value="ECO:0007669"/>
    <property type="project" value="UniProtKB-UniRule"/>
</dbReference>
<keyword evidence="9 10" id="KW-0742">SOS response</keyword>
<evidence type="ECO:0000256" key="12">
    <source>
        <dbReference type="RuleBase" id="RU004527"/>
    </source>
</evidence>
<evidence type="ECO:0000256" key="7">
    <source>
        <dbReference type="ARBA" id="ARBA00023172"/>
    </source>
</evidence>
<dbReference type="RefSeq" id="WP_056997578.1">
    <property type="nucleotide sequence ID" value="NZ_FUXS01000003.1"/>
</dbReference>
<dbReference type="InterPro" id="IPR020588">
    <property type="entry name" value="RecA_ATP-bd"/>
</dbReference>
<keyword evidence="7 10" id="KW-0233">DNA recombination</keyword>
<dbReference type="InterPro" id="IPR027417">
    <property type="entry name" value="P-loop_NTPase"/>
</dbReference>
<evidence type="ECO:0000256" key="10">
    <source>
        <dbReference type="HAMAP-Rule" id="MF_00268"/>
    </source>
</evidence>
<keyword evidence="10" id="KW-0963">Cytoplasm</keyword>
<dbReference type="GO" id="GO:0005524">
    <property type="term" value="F:ATP binding"/>
    <property type="evidence" value="ECO:0007669"/>
    <property type="project" value="UniProtKB-UniRule"/>
</dbReference>
<dbReference type="Pfam" id="PF21096">
    <property type="entry name" value="RecA_C"/>
    <property type="match status" value="1"/>
</dbReference>
<keyword evidence="5 10" id="KW-0067">ATP-binding</keyword>
<keyword evidence="8 10" id="KW-0234">DNA repair</keyword>
<reference evidence="16 17" key="1">
    <citation type="journal article" date="2015" name="Genome Announc.">
        <title>Expanding the biotechnology potential of lactobacilli through comparative genomics of 213 strains and associated genera.</title>
        <authorList>
            <person name="Sun Z."/>
            <person name="Harris H.M."/>
            <person name="McCann A."/>
            <person name="Guo C."/>
            <person name="Argimon S."/>
            <person name="Zhang W."/>
            <person name="Yang X."/>
            <person name="Jeffery I.B."/>
            <person name="Cooney J.C."/>
            <person name="Kagawa T.F."/>
            <person name="Liu W."/>
            <person name="Song Y."/>
            <person name="Salvetti E."/>
            <person name="Wrobel A."/>
            <person name="Rasinkangas P."/>
            <person name="Parkhill J."/>
            <person name="Rea M.C."/>
            <person name="O'Sullivan O."/>
            <person name="Ritari J."/>
            <person name="Douillard F.P."/>
            <person name="Paul Ross R."/>
            <person name="Yang R."/>
            <person name="Briner A.E."/>
            <person name="Felis G.E."/>
            <person name="de Vos W.M."/>
            <person name="Barrangou R."/>
            <person name="Klaenhammer T.R."/>
            <person name="Caufield P.W."/>
            <person name="Cui Y."/>
            <person name="Zhang H."/>
            <person name="O'Toole P.W."/>
        </authorList>
    </citation>
    <scope>NUCLEOTIDE SEQUENCE [LARGE SCALE GENOMIC DNA]</scope>
    <source>
        <strain evidence="16 17">DSM 20690</strain>
    </source>
</reference>
<comment type="function">
    <text evidence="10">Can catalyze the hydrolysis of ATP in the presence of single-stranded DNA, the ATP-dependent uptake of single-stranded DNA by duplex DNA, and the ATP-dependent hybridization of homologous single-stranded DNAs. It interacts with LexA causing its activation and leading to its autocatalytic cleavage.</text>
</comment>
<feature type="domain" description="RecA family profile 2" evidence="15">
    <location>
        <begin position="207"/>
        <end position="280"/>
    </location>
</feature>
<evidence type="ECO:0000256" key="11">
    <source>
        <dbReference type="RuleBase" id="RU000526"/>
    </source>
</evidence>
<name>A0A0R2JR03_9LACO</name>
<dbReference type="FunFam" id="3.40.50.300:FF:000087">
    <property type="entry name" value="Recombinase RecA"/>
    <property type="match status" value="1"/>
</dbReference>
<dbReference type="InterPro" id="IPR023400">
    <property type="entry name" value="RecA_C_sf"/>
</dbReference>
<evidence type="ECO:0000313" key="16">
    <source>
        <dbReference type="EMBL" id="KRN79554.1"/>
    </source>
</evidence>
<dbReference type="InterPro" id="IPR013765">
    <property type="entry name" value="DNA_recomb/repair_RecA"/>
</dbReference>
<gene>
    <name evidence="10" type="primary">recA</name>
    <name evidence="16" type="ORF">IV52_GL000234</name>
</gene>
<dbReference type="GO" id="GO:0006281">
    <property type="term" value="P:DNA repair"/>
    <property type="evidence" value="ECO:0007669"/>
    <property type="project" value="UniProtKB-UniRule"/>
</dbReference>
<comment type="subcellular location">
    <subcellularLocation>
        <location evidence="10">Cytoplasm</location>
    </subcellularLocation>
</comment>
<dbReference type="EMBL" id="JQBT01000024">
    <property type="protein sequence ID" value="KRN79554.1"/>
    <property type="molecule type" value="Genomic_DNA"/>
</dbReference>
<protein>
    <recommendedName>
        <fullName evidence="2 10">Protein RecA</fullName>
    </recommendedName>
    <alternativeName>
        <fullName evidence="10 11">Recombinase A</fullName>
    </alternativeName>
</protein>
<evidence type="ECO:0000259" key="15">
    <source>
        <dbReference type="PROSITE" id="PS50163"/>
    </source>
</evidence>
<dbReference type="SUPFAM" id="SSF52540">
    <property type="entry name" value="P-loop containing nucleoside triphosphate hydrolases"/>
    <property type="match status" value="1"/>
</dbReference>
<dbReference type="Proteomes" id="UP000051565">
    <property type="component" value="Unassembled WGS sequence"/>
</dbReference>
<evidence type="ECO:0000313" key="17">
    <source>
        <dbReference type="Proteomes" id="UP000051565"/>
    </source>
</evidence>
<dbReference type="PRINTS" id="PR00142">
    <property type="entry name" value="RECA"/>
</dbReference>
<dbReference type="PROSITE" id="PS00321">
    <property type="entry name" value="RECA_1"/>
    <property type="match status" value="1"/>
</dbReference>
<evidence type="ECO:0000256" key="4">
    <source>
        <dbReference type="ARBA" id="ARBA00022763"/>
    </source>
</evidence>
<feature type="domain" description="RecA family profile 1" evidence="14">
    <location>
        <begin position="43"/>
        <end position="202"/>
    </location>
</feature>
<dbReference type="PANTHER" id="PTHR45900">
    <property type="entry name" value="RECA"/>
    <property type="match status" value="1"/>
</dbReference>
<evidence type="ECO:0000256" key="13">
    <source>
        <dbReference type="SAM" id="MobiDB-lite"/>
    </source>
</evidence>
<keyword evidence="6 10" id="KW-0238">DNA-binding</keyword>
<dbReference type="SUPFAM" id="SSF54752">
    <property type="entry name" value="RecA protein, C-terminal domain"/>
    <property type="match status" value="1"/>
</dbReference>